<reference evidence="1" key="1">
    <citation type="journal article" date="2014" name="Front. Microbiol.">
        <title>High frequency of phylogenetically diverse reductive dehalogenase-homologous genes in deep subseafloor sedimentary metagenomes.</title>
        <authorList>
            <person name="Kawai M."/>
            <person name="Futagami T."/>
            <person name="Toyoda A."/>
            <person name="Takaki Y."/>
            <person name="Nishi S."/>
            <person name="Hori S."/>
            <person name="Arai W."/>
            <person name="Tsubouchi T."/>
            <person name="Morono Y."/>
            <person name="Uchiyama I."/>
            <person name="Ito T."/>
            <person name="Fujiyama A."/>
            <person name="Inagaki F."/>
            <person name="Takami H."/>
        </authorList>
    </citation>
    <scope>NUCLEOTIDE SEQUENCE</scope>
    <source>
        <strain evidence="1">Expedition CK06-06</strain>
    </source>
</reference>
<evidence type="ECO:0000313" key="1">
    <source>
        <dbReference type="EMBL" id="GAF71122.1"/>
    </source>
</evidence>
<dbReference type="AlphaFoldDB" id="X0S5B8"/>
<gene>
    <name evidence="1" type="ORF">S01H1_05136</name>
</gene>
<name>X0S5B8_9ZZZZ</name>
<sequence>GDPEALGDRYWEGLDADNRVALAVKRIPASGGPAEIFLWNRLAGS</sequence>
<dbReference type="EMBL" id="BARS01002676">
    <property type="protein sequence ID" value="GAF71122.1"/>
    <property type="molecule type" value="Genomic_DNA"/>
</dbReference>
<protein>
    <submittedName>
        <fullName evidence="1">Uncharacterized protein</fullName>
    </submittedName>
</protein>
<accession>X0S5B8</accession>
<comment type="caution">
    <text evidence="1">The sequence shown here is derived from an EMBL/GenBank/DDBJ whole genome shotgun (WGS) entry which is preliminary data.</text>
</comment>
<feature type="non-terminal residue" evidence="1">
    <location>
        <position position="1"/>
    </location>
</feature>
<organism evidence="1">
    <name type="scientific">marine sediment metagenome</name>
    <dbReference type="NCBI Taxonomy" id="412755"/>
    <lineage>
        <taxon>unclassified sequences</taxon>
        <taxon>metagenomes</taxon>
        <taxon>ecological metagenomes</taxon>
    </lineage>
</organism>
<proteinExistence type="predicted"/>